<dbReference type="GO" id="GO:0016791">
    <property type="term" value="F:phosphatase activity"/>
    <property type="evidence" value="ECO:0007669"/>
    <property type="project" value="UniProtKB-ARBA"/>
</dbReference>
<dbReference type="Gene3D" id="3.40.50.1000">
    <property type="entry name" value="HAD superfamily/HAD-like"/>
    <property type="match status" value="1"/>
</dbReference>
<sequence length="287" mass="31922">MLLPHIKAIMFDIGGVVLKSPFVAIAEYEREKNLPPNYLNVSIASRGPSGAWQRFERGEIPLHEFYAAFSKDLSNVENGNEWYSRYCLRKGLNDEAELPAYLDIDGRDLFGRMMRTGASYDVHIVTAIQRLREAGKWRIIALTNNFGAHIIGTAPVALSAAGISESELRYLGWQDGPVPSHLRALFHHFFDSSEVGLRKPDPEFYLHACQESGIHPHEVIFLDDIGSNLKTAKDLGMVTIYVPIGGTREAVRQLEEMLGVELAVSNQGDGHKGDGEENGSDPTKFKL</sequence>
<evidence type="ECO:0000313" key="3">
    <source>
        <dbReference type="Proteomes" id="UP000054217"/>
    </source>
</evidence>
<dbReference type="InParanoid" id="A0A0C3PW40"/>
<dbReference type="InterPro" id="IPR023214">
    <property type="entry name" value="HAD_sf"/>
</dbReference>
<dbReference type="InterPro" id="IPR023198">
    <property type="entry name" value="PGP-like_dom2"/>
</dbReference>
<reference evidence="3" key="2">
    <citation type="submission" date="2015-01" db="EMBL/GenBank/DDBJ databases">
        <title>Evolutionary Origins and Diversification of the Mycorrhizal Mutualists.</title>
        <authorList>
            <consortium name="DOE Joint Genome Institute"/>
            <consortium name="Mycorrhizal Genomics Consortium"/>
            <person name="Kohler A."/>
            <person name="Kuo A."/>
            <person name="Nagy L.G."/>
            <person name="Floudas D."/>
            <person name="Copeland A."/>
            <person name="Barry K.W."/>
            <person name="Cichocki N."/>
            <person name="Veneault-Fourrey C."/>
            <person name="LaButti K."/>
            <person name="Lindquist E.A."/>
            <person name="Lipzen A."/>
            <person name="Lundell T."/>
            <person name="Morin E."/>
            <person name="Murat C."/>
            <person name="Riley R."/>
            <person name="Ohm R."/>
            <person name="Sun H."/>
            <person name="Tunlid A."/>
            <person name="Henrissat B."/>
            <person name="Grigoriev I.V."/>
            <person name="Hibbett D.S."/>
            <person name="Martin F."/>
        </authorList>
    </citation>
    <scope>NUCLEOTIDE SEQUENCE [LARGE SCALE GENOMIC DNA]</scope>
    <source>
        <strain evidence="3">Marx 270</strain>
    </source>
</reference>
<gene>
    <name evidence="2" type="ORF">M404DRAFT_123256</name>
</gene>
<dbReference type="InterPro" id="IPR036412">
    <property type="entry name" value="HAD-like_sf"/>
</dbReference>
<evidence type="ECO:0000256" key="1">
    <source>
        <dbReference type="SAM" id="MobiDB-lite"/>
    </source>
</evidence>
<dbReference type="STRING" id="870435.A0A0C3PW40"/>
<protein>
    <recommendedName>
        <fullName evidence="4">HAD-like protein</fullName>
    </recommendedName>
</protein>
<dbReference type="EMBL" id="KN831946">
    <property type="protein sequence ID" value="KIO13104.1"/>
    <property type="molecule type" value="Genomic_DNA"/>
</dbReference>
<evidence type="ECO:0008006" key="4">
    <source>
        <dbReference type="Google" id="ProtNLM"/>
    </source>
</evidence>
<dbReference type="CDD" id="cd02603">
    <property type="entry name" value="HAD_sEH-N_like"/>
    <property type="match status" value="1"/>
</dbReference>
<proteinExistence type="predicted"/>
<dbReference type="SFLD" id="SFLDS00003">
    <property type="entry name" value="Haloacid_Dehalogenase"/>
    <property type="match status" value="1"/>
</dbReference>
<evidence type="ECO:0000313" key="2">
    <source>
        <dbReference type="EMBL" id="KIO13104.1"/>
    </source>
</evidence>
<accession>A0A0C3PW40</accession>
<dbReference type="NCBIfam" id="TIGR01509">
    <property type="entry name" value="HAD-SF-IA-v3"/>
    <property type="match status" value="1"/>
</dbReference>
<dbReference type="SUPFAM" id="SSF56784">
    <property type="entry name" value="HAD-like"/>
    <property type="match status" value="1"/>
</dbReference>
<name>A0A0C3PW40_PISTI</name>
<reference evidence="2 3" key="1">
    <citation type="submission" date="2014-04" db="EMBL/GenBank/DDBJ databases">
        <authorList>
            <consortium name="DOE Joint Genome Institute"/>
            <person name="Kuo A."/>
            <person name="Kohler A."/>
            <person name="Costa M.D."/>
            <person name="Nagy L.G."/>
            <person name="Floudas D."/>
            <person name="Copeland A."/>
            <person name="Barry K.W."/>
            <person name="Cichocki N."/>
            <person name="Veneault-Fourrey C."/>
            <person name="LaButti K."/>
            <person name="Lindquist E.A."/>
            <person name="Lipzen A."/>
            <person name="Lundell T."/>
            <person name="Morin E."/>
            <person name="Murat C."/>
            <person name="Sun H."/>
            <person name="Tunlid A."/>
            <person name="Henrissat B."/>
            <person name="Grigoriev I.V."/>
            <person name="Hibbett D.S."/>
            <person name="Martin F."/>
            <person name="Nordberg H.P."/>
            <person name="Cantor M.N."/>
            <person name="Hua S.X."/>
        </authorList>
    </citation>
    <scope>NUCLEOTIDE SEQUENCE [LARGE SCALE GENOMIC DNA]</scope>
    <source>
        <strain evidence="2 3">Marx 270</strain>
    </source>
</reference>
<dbReference type="OrthoDB" id="1694274at2759"/>
<dbReference type="InterPro" id="IPR052898">
    <property type="entry name" value="ACAD10-like"/>
</dbReference>
<dbReference type="SFLD" id="SFLDG01129">
    <property type="entry name" value="C1.5:_HAD__Beta-PGM__Phosphata"/>
    <property type="match status" value="1"/>
</dbReference>
<keyword evidence="3" id="KW-1185">Reference proteome</keyword>
<dbReference type="AlphaFoldDB" id="A0A0C3PW40"/>
<dbReference type="Gene3D" id="1.10.150.240">
    <property type="entry name" value="Putative phosphatase, domain 2"/>
    <property type="match status" value="1"/>
</dbReference>
<dbReference type="InterPro" id="IPR006439">
    <property type="entry name" value="HAD-SF_hydro_IA"/>
</dbReference>
<feature type="region of interest" description="Disordered" evidence="1">
    <location>
        <begin position="265"/>
        <end position="287"/>
    </location>
</feature>
<dbReference type="Proteomes" id="UP000054217">
    <property type="component" value="Unassembled WGS sequence"/>
</dbReference>
<dbReference type="HOGENOM" id="CLU_045011_1_0_1"/>
<dbReference type="PANTHER" id="PTHR47829:SF1">
    <property type="entry name" value="HAD FAMILY PHOSPHATASE"/>
    <property type="match status" value="1"/>
</dbReference>
<organism evidence="2 3">
    <name type="scientific">Pisolithus tinctorius Marx 270</name>
    <dbReference type="NCBI Taxonomy" id="870435"/>
    <lineage>
        <taxon>Eukaryota</taxon>
        <taxon>Fungi</taxon>
        <taxon>Dikarya</taxon>
        <taxon>Basidiomycota</taxon>
        <taxon>Agaricomycotina</taxon>
        <taxon>Agaricomycetes</taxon>
        <taxon>Agaricomycetidae</taxon>
        <taxon>Boletales</taxon>
        <taxon>Sclerodermatineae</taxon>
        <taxon>Pisolithaceae</taxon>
        <taxon>Pisolithus</taxon>
    </lineage>
</organism>
<dbReference type="PANTHER" id="PTHR47829">
    <property type="entry name" value="HYDROLASE, PUTATIVE (AFU_ORTHOLOGUE AFUA_1G12880)-RELATED"/>
    <property type="match status" value="1"/>
</dbReference>
<dbReference type="Pfam" id="PF00702">
    <property type="entry name" value="Hydrolase"/>
    <property type="match status" value="1"/>
</dbReference>